<reference evidence="2" key="2">
    <citation type="submission" date="2020-06" db="EMBL/GenBank/DDBJ databases">
        <authorList>
            <person name="Sheffer M."/>
        </authorList>
    </citation>
    <scope>NUCLEOTIDE SEQUENCE</scope>
</reference>
<sequence>MNEIPKGQKSEEETRRPQISSHFSLSTHGIADQPQSVRRLDCWNVIFYYTEGWLQTTVRSLASDLRHFFAVVEVVGPDRE</sequence>
<organism evidence="2 3">
    <name type="scientific">Argiope bruennichi</name>
    <name type="common">Wasp spider</name>
    <name type="synonym">Aranea bruennichi</name>
    <dbReference type="NCBI Taxonomy" id="94029"/>
    <lineage>
        <taxon>Eukaryota</taxon>
        <taxon>Metazoa</taxon>
        <taxon>Ecdysozoa</taxon>
        <taxon>Arthropoda</taxon>
        <taxon>Chelicerata</taxon>
        <taxon>Arachnida</taxon>
        <taxon>Araneae</taxon>
        <taxon>Araneomorphae</taxon>
        <taxon>Entelegynae</taxon>
        <taxon>Araneoidea</taxon>
        <taxon>Araneidae</taxon>
        <taxon>Argiope</taxon>
    </lineage>
</organism>
<gene>
    <name evidence="2" type="ORF">HNY73_003409</name>
</gene>
<evidence type="ECO:0000313" key="3">
    <source>
        <dbReference type="Proteomes" id="UP000807504"/>
    </source>
</evidence>
<dbReference type="Proteomes" id="UP000807504">
    <property type="component" value="Unassembled WGS sequence"/>
</dbReference>
<evidence type="ECO:0000313" key="2">
    <source>
        <dbReference type="EMBL" id="KAF8791717.1"/>
    </source>
</evidence>
<accession>A0A8T0FKG6</accession>
<reference evidence="2" key="1">
    <citation type="journal article" date="2020" name="bioRxiv">
        <title>Chromosome-level reference genome of the European wasp spider Argiope bruennichi: a resource for studies on range expansion and evolutionary adaptation.</title>
        <authorList>
            <person name="Sheffer M.M."/>
            <person name="Hoppe A."/>
            <person name="Krehenwinkel H."/>
            <person name="Uhl G."/>
            <person name="Kuss A.W."/>
            <person name="Jensen L."/>
            <person name="Jensen C."/>
            <person name="Gillespie R.G."/>
            <person name="Hoff K.J."/>
            <person name="Prost S."/>
        </authorList>
    </citation>
    <scope>NUCLEOTIDE SEQUENCE</scope>
</reference>
<dbReference type="AlphaFoldDB" id="A0A8T0FKG6"/>
<dbReference type="EMBL" id="JABXBU010000003">
    <property type="protein sequence ID" value="KAF8791717.1"/>
    <property type="molecule type" value="Genomic_DNA"/>
</dbReference>
<proteinExistence type="predicted"/>
<evidence type="ECO:0000256" key="1">
    <source>
        <dbReference type="SAM" id="MobiDB-lite"/>
    </source>
</evidence>
<feature type="compositionally biased region" description="Basic and acidic residues" evidence="1">
    <location>
        <begin position="1"/>
        <end position="16"/>
    </location>
</feature>
<comment type="caution">
    <text evidence="2">The sequence shown here is derived from an EMBL/GenBank/DDBJ whole genome shotgun (WGS) entry which is preliminary data.</text>
</comment>
<keyword evidence="3" id="KW-1185">Reference proteome</keyword>
<name>A0A8T0FKG6_ARGBR</name>
<protein>
    <submittedName>
        <fullName evidence="2">Uncharacterized protein</fullName>
    </submittedName>
</protein>
<feature type="region of interest" description="Disordered" evidence="1">
    <location>
        <begin position="1"/>
        <end position="27"/>
    </location>
</feature>
<feature type="compositionally biased region" description="Polar residues" evidence="1">
    <location>
        <begin position="17"/>
        <end position="27"/>
    </location>
</feature>